<feature type="region of interest" description="Disordered" evidence="5">
    <location>
        <begin position="1"/>
        <end position="26"/>
    </location>
</feature>
<organism evidence="7 8">
    <name type="scientific">Vibrio mediterranei</name>
    <dbReference type="NCBI Taxonomy" id="689"/>
    <lineage>
        <taxon>Bacteria</taxon>
        <taxon>Pseudomonadati</taxon>
        <taxon>Pseudomonadota</taxon>
        <taxon>Gammaproteobacteria</taxon>
        <taxon>Vibrionales</taxon>
        <taxon>Vibrionaceae</taxon>
        <taxon>Vibrio</taxon>
    </lineage>
</organism>
<keyword evidence="1 7" id="KW-0808">Transferase</keyword>
<name>A0A3G4VC18_9VIBR</name>
<dbReference type="Pfam" id="PF26305">
    <property type="entry name" value="CD_NTase_C"/>
    <property type="match status" value="1"/>
</dbReference>
<evidence type="ECO:0000313" key="8">
    <source>
        <dbReference type="Proteomes" id="UP000279760"/>
    </source>
</evidence>
<evidence type="ECO:0000256" key="3">
    <source>
        <dbReference type="ARBA" id="ARBA00022741"/>
    </source>
</evidence>
<evidence type="ECO:0000259" key="6">
    <source>
        <dbReference type="Pfam" id="PF26305"/>
    </source>
</evidence>
<dbReference type="CDD" id="cd05400">
    <property type="entry name" value="NT_2-5OAS_ClassI-CCAase"/>
    <property type="match status" value="1"/>
</dbReference>
<sequence length="299" mass="34580">MSRDWESVFSRWAQGPSKTEQDRAENAERQIRQAIQNSSKLQSRNIKVITQGSYRNRVNVRKDSDVDIGVICYDAFFPEYPDDNVKAELNKSFSDGSYTYLTFKNELEEALVARFGRASVSRGSKSFDIKENTYRVESDVAAFFEHRRYMSTTRYLSGVEMRPDDGKPFIVRNWPEQHYANGVSKNDATSRRYKRVVRILKTLSNEMAENGIKSAKDAPSFLIECLVFNASNSCFNYSTYNQMVRAVLAETFNNTINDEKCSEWGEVSELKYLFRGAQPWTRQGAHQFLSDAWDYIGYE</sequence>
<evidence type="ECO:0000256" key="5">
    <source>
        <dbReference type="SAM" id="MobiDB-lite"/>
    </source>
</evidence>
<evidence type="ECO:0000256" key="1">
    <source>
        <dbReference type="ARBA" id="ARBA00022679"/>
    </source>
</evidence>
<reference evidence="7 8" key="1">
    <citation type="submission" date="2018-11" db="EMBL/GenBank/DDBJ databases">
        <title>Complete Genome Sequence of Vbrio mediterranei 117-T6: a Potential Pathogen Bacteria Isolated from the Conchocelis of Pyropia.</title>
        <authorList>
            <person name="Liu Q."/>
        </authorList>
    </citation>
    <scope>NUCLEOTIDE SEQUENCE [LARGE SCALE GENOMIC DNA]</scope>
    <source>
        <strain evidence="7 8">117-T6</strain>
    </source>
</reference>
<protein>
    <submittedName>
        <fullName evidence="7">Nucleotidyltransferase</fullName>
    </submittedName>
</protein>
<accession>A0A3G4VC18</accession>
<dbReference type="InterPro" id="IPR058909">
    <property type="entry name" value="CD_NTase_C"/>
</dbReference>
<proteinExistence type="predicted"/>
<dbReference type="GO" id="GO:0016779">
    <property type="term" value="F:nucleotidyltransferase activity"/>
    <property type="evidence" value="ECO:0007669"/>
    <property type="project" value="InterPro"/>
</dbReference>
<evidence type="ECO:0000313" key="7">
    <source>
        <dbReference type="EMBL" id="AYV22260.1"/>
    </source>
</evidence>
<dbReference type="AlphaFoldDB" id="A0A3G4VC18"/>
<dbReference type="InterPro" id="IPR006116">
    <property type="entry name" value="NT_2-5OAS_ClassI-CCAase"/>
</dbReference>
<evidence type="ECO:0000256" key="4">
    <source>
        <dbReference type="ARBA" id="ARBA00023118"/>
    </source>
</evidence>
<keyword evidence="3" id="KW-0547">Nucleotide-binding</keyword>
<dbReference type="Proteomes" id="UP000279760">
    <property type="component" value="Chromosome 1"/>
</dbReference>
<dbReference type="SUPFAM" id="SSF81301">
    <property type="entry name" value="Nucleotidyltransferase"/>
    <property type="match status" value="1"/>
</dbReference>
<feature type="domain" description="cGAS/DncV-like nucleotidyltransferase C-terminal helical" evidence="6">
    <location>
        <begin position="180"/>
        <end position="296"/>
    </location>
</feature>
<keyword evidence="2" id="KW-0548">Nucleotidyltransferase</keyword>
<dbReference type="RefSeq" id="WP_124940789.1">
    <property type="nucleotide sequence ID" value="NZ_CP033577.1"/>
</dbReference>
<keyword evidence="4" id="KW-0051">Antiviral defense</keyword>
<dbReference type="GO" id="GO:0051607">
    <property type="term" value="P:defense response to virus"/>
    <property type="evidence" value="ECO:0007669"/>
    <property type="project" value="UniProtKB-KW"/>
</dbReference>
<dbReference type="EMBL" id="CP033577">
    <property type="protein sequence ID" value="AYV22260.1"/>
    <property type="molecule type" value="Genomic_DNA"/>
</dbReference>
<dbReference type="InterPro" id="IPR043519">
    <property type="entry name" value="NT_sf"/>
</dbReference>
<evidence type="ECO:0000256" key="2">
    <source>
        <dbReference type="ARBA" id="ARBA00022695"/>
    </source>
</evidence>
<gene>
    <name evidence="7" type="ORF">ECB94_13895</name>
</gene>